<reference evidence="1 2" key="1">
    <citation type="submission" date="2016-12" db="EMBL/GenBank/DDBJ databases">
        <authorList>
            <person name="Song W.-J."/>
            <person name="Kurnit D.M."/>
        </authorList>
    </citation>
    <scope>NUCLEOTIDE SEQUENCE [LARGE SCALE GENOMIC DNA]</scope>
    <source>
        <strain evidence="1 2">PCL1601</strain>
    </source>
</reference>
<evidence type="ECO:0000313" key="2">
    <source>
        <dbReference type="Proteomes" id="UP000185578"/>
    </source>
</evidence>
<dbReference type="EMBL" id="MSCT01000002">
    <property type="protein sequence ID" value="OLF56573.1"/>
    <property type="molecule type" value="Genomic_DNA"/>
</dbReference>
<accession>A0A1Q8EXP5</accession>
<proteinExistence type="predicted"/>
<name>A0A1Q8EXP5_9PSED</name>
<dbReference type="OrthoDB" id="6101337at2"/>
<organism evidence="1 2">
    <name type="scientific">Pseudomonas chlororaphis</name>
    <dbReference type="NCBI Taxonomy" id="587753"/>
    <lineage>
        <taxon>Bacteria</taxon>
        <taxon>Pseudomonadati</taxon>
        <taxon>Pseudomonadota</taxon>
        <taxon>Gammaproteobacteria</taxon>
        <taxon>Pseudomonadales</taxon>
        <taxon>Pseudomonadaceae</taxon>
        <taxon>Pseudomonas</taxon>
    </lineage>
</organism>
<dbReference type="Proteomes" id="UP000185578">
    <property type="component" value="Unassembled WGS sequence"/>
</dbReference>
<gene>
    <name evidence="1" type="ORF">BTN82_01330</name>
</gene>
<evidence type="ECO:0000313" key="1">
    <source>
        <dbReference type="EMBL" id="OLF56573.1"/>
    </source>
</evidence>
<dbReference type="RefSeq" id="WP_075117385.1">
    <property type="nucleotide sequence ID" value="NZ_MSCT01000002.1"/>
</dbReference>
<sequence length="234" mass="25627">MKLHKVLTVAGKPYVLVKDEVRLDLRNPGRATFTIQASGPVKGLVTLDIGYNESTLQRHFIGYVERCTGANSVQQVLFCREVAAILGNPLPLNLRHVDLRAVLGEISEQTGLCFRVPERSYASVKAPFFYSLAAGYQAMDSLARVFNIPDFIWQQQGDGEVFVGSWADSFFGARAPLQLPIELFDGYQGNQSAMVAALPGLRPGATINQGERITNVTLVHSQMAIKWTTQSAAA</sequence>
<evidence type="ECO:0008006" key="3">
    <source>
        <dbReference type="Google" id="ProtNLM"/>
    </source>
</evidence>
<dbReference type="AlphaFoldDB" id="A0A1Q8EXP5"/>
<protein>
    <recommendedName>
        <fullName evidence="3">Prophage PssSM-01</fullName>
    </recommendedName>
</protein>
<comment type="caution">
    <text evidence="1">The sequence shown here is derived from an EMBL/GenBank/DDBJ whole genome shotgun (WGS) entry which is preliminary data.</text>
</comment>